<accession>A0A4Z0PR03</accession>
<keyword evidence="1" id="KW-0472">Membrane</keyword>
<organism evidence="2 3">
    <name type="scientific">Hymenobacter elongatus</name>
    <dbReference type="NCBI Taxonomy" id="877208"/>
    <lineage>
        <taxon>Bacteria</taxon>
        <taxon>Pseudomonadati</taxon>
        <taxon>Bacteroidota</taxon>
        <taxon>Cytophagia</taxon>
        <taxon>Cytophagales</taxon>
        <taxon>Hymenobacteraceae</taxon>
        <taxon>Hymenobacter</taxon>
    </lineage>
</organism>
<keyword evidence="1" id="KW-1133">Transmembrane helix</keyword>
<dbReference type="Proteomes" id="UP000297739">
    <property type="component" value="Unassembled WGS sequence"/>
</dbReference>
<sequence length="177" mass="19813">MPQKSRALAVGGTSRPKSILAVALTIGIAVSAYLLVFHSHYYHTAIKSWAMVWLFSSISALNVFWIDPLFRSRWAKFFCALLLVGLAAAGYAGLLSLKTYALTEQRRRNRVNSSGEVTDFEVETHKGHQTEYAVFEYLHEGTRYTHRIINKPAQHLGGTLPVRLASSDPENVIVTDY</sequence>
<keyword evidence="1" id="KW-0812">Transmembrane</keyword>
<feature type="transmembrane region" description="Helical" evidence="1">
    <location>
        <begin position="20"/>
        <end position="42"/>
    </location>
</feature>
<evidence type="ECO:0008006" key="4">
    <source>
        <dbReference type="Google" id="ProtNLM"/>
    </source>
</evidence>
<feature type="transmembrane region" description="Helical" evidence="1">
    <location>
        <begin position="77"/>
        <end position="97"/>
    </location>
</feature>
<keyword evidence="3" id="KW-1185">Reference proteome</keyword>
<comment type="caution">
    <text evidence="2">The sequence shown here is derived from an EMBL/GenBank/DDBJ whole genome shotgun (WGS) entry which is preliminary data.</text>
</comment>
<gene>
    <name evidence="2" type="ORF">E5J99_02225</name>
</gene>
<feature type="transmembrane region" description="Helical" evidence="1">
    <location>
        <begin position="48"/>
        <end position="65"/>
    </location>
</feature>
<name>A0A4Z0PR03_9BACT</name>
<dbReference type="RefSeq" id="WP_135496074.1">
    <property type="nucleotide sequence ID" value="NZ_SRLD01000002.1"/>
</dbReference>
<evidence type="ECO:0000256" key="1">
    <source>
        <dbReference type="SAM" id="Phobius"/>
    </source>
</evidence>
<proteinExistence type="predicted"/>
<evidence type="ECO:0000313" key="3">
    <source>
        <dbReference type="Proteomes" id="UP000297739"/>
    </source>
</evidence>
<protein>
    <recommendedName>
        <fullName evidence="4">DUF3592 domain-containing protein</fullName>
    </recommendedName>
</protein>
<reference evidence="2 3" key="1">
    <citation type="submission" date="2019-04" db="EMBL/GenBank/DDBJ databases">
        <authorList>
            <person name="Feng G."/>
            <person name="Zhang J."/>
            <person name="Zhu H."/>
        </authorList>
    </citation>
    <scope>NUCLEOTIDE SEQUENCE [LARGE SCALE GENOMIC DNA]</scope>
    <source>
        <strain evidence="2 3">JCM 17223</strain>
    </source>
</reference>
<dbReference type="AlphaFoldDB" id="A0A4Z0PR03"/>
<dbReference type="EMBL" id="SRLD01000002">
    <property type="protein sequence ID" value="TGE19935.1"/>
    <property type="molecule type" value="Genomic_DNA"/>
</dbReference>
<dbReference type="OrthoDB" id="9920792at2"/>
<evidence type="ECO:0000313" key="2">
    <source>
        <dbReference type="EMBL" id="TGE19935.1"/>
    </source>
</evidence>